<name>A0A3E0DTX0_9GAMM</name>
<keyword evidence="4" id="KW-0788">Thiol protease</keyword>
<comment type="similarity">
    <text evidence="1">Belongs to the peptidase C40 family.</text>
</comment>
<protein>
    <submittedName>
        <fullName evidence="6">NlpC/P60 family protein</fullName>
    </submittedName>
</protein>
<dbReference type="OrthoDB" id="9807055at2"/>
<comment type="caution">
    <text evidence="6">The sequence shown here is derived from an EMBL/GenBank/DDBJ whole genome shotgun (WGS) entry which is preliminary data.</text>
</comment>
<dbReference type="Pfam" id="PF18348">
    <property type="entry name" value="SH3_16"/>
    <property type="match status" value="1"/>
</dbReference>
<organism evidence="6 7">
    <name type="scientific">Marinomonas pollencensis</name>
    <dbReference type="NCBI Taxonomy" id="491954"/>
    <lineage>
        <taxon>Bacteria</taxon>
        <taxon>Pseudomonadati</taxon>
        <taxon>Pseudomonadota</taxon>
        <taxon>Gammaproteobacteria</taxon>
        <taxon>Oceanospirillales</taxon>
        <taxon>Oceanospirillaceae</taxon>
        <taxon>Marinomonas</taxon>
    </lineage>
</organism>
<dbReference type="SUPFAM" id="SSF54001">
    <property type="entry name" value="Cysteine proteinases"/>
    <property type="match status" value="1"/>
</dbReference>
<dbReference type="RefSeq" id="WP_115896811.1">
    <property type="nucleotide sequence ID" value="NZ_QUNG01000003.1"/>
</dbReference>
<dbReference type="Pfam" id="PF00877">
    <property type="entry name" value="NLPC_P60"/>
    <property type="match status" value="1"/>
</dbReference>
<dbReference type="GO" id="GO:0006508">
    <property type="term" value="P:proteolysis"/>
    <property type="evidence" value="ECO:0007669"/>
    <property type="project" value="UniProtKB-KW"/>
</dbReference>
<evidence type="ECO:0000256" key="3">
    <source>
        <dbReference type="ARBA" id="ARBA00022801"/>
    </source>
</evidence>
<dbReference type="EMBL" id="QUNG01000003">
    <property type="protein sequence ID" value="REG84928.1"/>
    <property type="molecule type" value="Genomic_DNA"/>
</dbReference>
<dbReference type="InterPro" id="IPR000064">
    <property type="entry name" value="NLP_P60_dom"/>
</dbReference>
<dbReference type="Proteomes" id="UP000256542">
    <property type="component" value="Unassembled WGS sequence"/>
</dbReference>
<dbReference type="InterPro" id="IPR038765">
    <property type="entry name" value="Papain-like_cys_pep_sf"/>
</dbReference>
<reference evidence="6 7" key="1">
    <citation type="submission" date="2018-08" db="EMBL/GenBank/DDBJ databases">
        <title>Genomic Encyclopedia of Type Strains, Phase III (KMG-III): the genomes of soil and plant-associated and newly described type strains.</title>
        <authorList>
            <person name="Whitman W."/>
        </authorList>
    </citation>
    <scope>NUCLEOTIDE SEQUENCE [LARGE SCALE GENOMIC DNA]</scope>
    <source>
        <strain evidence="6 7">CECT 7375</strain>
    </source>
</reference>
<dbReference type="AlphaFoldDB" id="A0A3E0DTX0"/>
<dbReference type="InterPro" id="IPR051794">
    <property type="entry name" value="PG_Endopeptidase_C40"/>
</dbReference>
<dbReference type="PROSITE" id="PS51935">
    <property type="entry name" value="NLPC_P60"/>
    <property type="match status" value="1"/>
</dbReference>
<dbReference type="PANTHER" id="PTHR47359:SF3">
    <property type="entry name" value="NLP_P60 DOMAIN-CONTAINING PROTEIN-RELATED"/>
    <property type="match status" value="1"/>
</dbReference>
<proteinExistence type="inferred from homology"/>
<dbReference type="InterPro" id="IPR041382">
    <property type="entry name" value="SH3_16"/>
</dbReference>
<evidence type="ECO:0000256" key="2">
    <source>
        <dbReference type="ARBA" id="ARBA00022670"/>
    </source>
</evidence>
<evidence type="ECO:0000313" key="7">
    <source>
        <dbReference type="Proteomes" id="UP000256542"/>
    </source>
</evidence>
<dbReference type="PANTHER" id="PTHR47359">
    <property type="entry name" value="PEPTIDOGLYCAN DL-ENDOPEPTIDASE CWLO"/>
    <property type="match status" value="1"/>
</dbReference>
<sequence length="298" mass="33672">MIKTYFSEQHCAVTQPTGNWLARAQVRVGRIPLYKQASQQSMQVSQMVFGEHFDCYQADELEGLEHWYLVQSQRDAYVGYIYQPDGILEGQSDFCFEGNAKVNTLTTALYMKPTVTAPIIQELPFGAELCIPHEAVAAAEKDQDYYFLPSLGAWVYKQHVQLNHRPHTDPVALARQFIGLSYLWGGRSGWGVDCSSLVQLCFEQSACLLPRDSALQQQYAPAFQDQPIARQDIRANDLLFWPGHVAIASSNSTLIHATGHGMRVIEESIDQVCQRIYQAYQTHCMILRPLYASRVSSD</sequence>
<keyword evidence="2" id="KW-0645">Protease</keyword>
<keyword evidence="3" id="KW-0378">Hydrolase</keyword>
<keyword evidence="7" id="KW-1185">Reference proteome</keyword>
<evidence type="ECO:0000256" key="1">
    <source>
        <dbReference type="ARBA" id="ARBA00007074"/>
    </source>
</evidence>
<evidence type="ECO:0000256" key="4">
    <source>
        <dbReference type="ARBA" id="ARBA00022807"/>
    </source>
</evidence>
<gene>
    <name evidence="6" type="ORF">DFP81_103126</name>
</gene>
<evidence type="ECO:0000259" key="5">
    <source>
        <dbReference type="PROSITE" id="PS51935"/>
    </source>
</evidence>
<accession>A0A3E0DTX0</accession>
<dbReference type="Gene3D" id="3.90.1720.10">
    <property type="entry name" value="endopeptidase domain like (from Nostoc punctiforme)"/>
    <property type="match status" value="1"/>
</dbReference>
<dbReference type="GO" id="GO:0008234">
    <property type="term" value="F:cysteine-type peptidase activity"/>
    <property type="evidence" value="ECO:0007669"/>
    <property type="project" value="UniProtKB-KW"/>
</dbReference>
<feature type="domain" description="NlpC/P60" evidence="5">
    <location>
        <begin position="164"/>
        <end position="292"/>
    </location>
</feature>
<evidence type="ECO:0000313" key="6">
    <source>
        <dbReference type="EMBL" id="REG84928.1"/>
    </source>
</evidence>